<evidence type="ECO:0000313" key="2">
    <source>
        <dbReference type="Proteomes" id="UP000054350"/>
    </source>
</evidence>
<proteinExistence type="predicted"/>
<reference evidence="2" key="2">
    <citation type="submission" date="2009-11" db="EMBL/GenBank/DDBJ databases">
        <title>The Genome Sequence of Allomyces macrogynus strain ATCC 38327.</title>
        <authorList>
            <consortium name="The Broad Institute Genome Sequencing Platform"/>
            <person name="Russ C."/>
            <person name="Cuomo C."/>
            <person name="Shea T."/>
            <person name="Young S.K."/>
            <person name="Zeng Q."/>
            <person name="Koehrsen M."/>
            <person name="Haas B."/>
            <person name="Borodovsky M."/>
            <person name="Guigo R."/>
            <person name="Alvarado L."/>
            <person name="Berlin A."/>
            <person name="Borenstein D."/>
            <person name="Chen Z."/>
            <person name="Engels R."/>
            <person name="Freedman E."/>
            <person name="Gellesch M."/>
            <person name="Goldberg J."/>
            <person name="Griggs A."/>
            <person name="Gujja S."/>
            <person name="Heiman D."/>
            <person name="Hepburn T."/>
            <person name="Howarth C."/>
            <person name="Jen D."/>
            <person name="Larson L."/>
            <person name="Lewis B."/>
            <person name="Mehta T."/>
            <person name="Park D."/>
            <person name="Pearson M."/>
            <person name="Roberts A."/>
            <person name="Saif S."/>
            <person name="Shenoy N."/>
            <person name="Sisk P."/>
            <person name="Stolte C."/>
            <person name="Sykes S."/>
            <person name="Walk T."/>
            <person name="White J."/>
            <person name="Yandava C."/>
            <person name="Burger G."/>
            <person name="Gray M.W."/>
            <person name="Holland P.W.H."/>
            <person name="King N."/>
            <person name="Lang F.B.F."/>
            <person name="Roger A.J."/>
            <person name="Ruiz-Trillo I."/>
            <person name="Lander E."/>
            <person name="Nusbaum C."/>
        </authorList>
    </citation>
    <scope>NUCLEOTIDE SEQUENCE [LARGE SCALE GENOMIC DNA]</scope>
    <source>
        <strain evidence="2">ATCC 38327</strain>
    </source>
</reference>
<name>A0A0L0TDE6_ALLM3</name>
<sequence>MTEQWQALAAINLIPEALNQRPASTVENASARPKPTLAWKSVPTTIDQQQSDASRPAVSLHAHFPLFPPVPNVAPLHVPLQLWPSWSEPTMDPGESETRDLLPLAGPLPTMTPIPEPLPSSAHSMPLPNLAQSLPLPYRSSPALSALAGDEAPPVMAVGIVPTFPMGHDAGEVVVLFAVHVPITNLDAPVAVCEPIVLSADGTPQSVLHTLVMDPHLSAPSRTVLTNMIATLSHVMDAVRAAGVATILISSDRDWYSTLLTRRAEGTRGDVGNLGLRTTPAASDALVVLFAVRVPTTNPAALVAVCEPIVLSPDGTRQSY</sequence>
<protein>
    <submittedName>
        <fullName evidence="1">Uncharacterized protein</fullName>
    </submittedName>
</protein>
<reference evidence="1 2" key="1">
    <citation type="submission" date="2009-11" db="EMBL/GenBank/DDBJ databases">
        <title>Annotation of Allomyces macrogynus ATCC 38327.</title>
        <authorList>
            <consortium name="The Broad Institute Genome Sequencing Platform"/>
            <person name="Russ C."/>
            <person name="Cuomo C."/>
            <person name="Burger G."/>
            <person name="Gray M.W."/>
            <person name="Holland P.W.H."/>
            <person name="King N."/>
            <person name="Lang F.B.F."/>
            <person name="Roger A.J."/>
            <person name="Ruiz-Trillo I."/>
            <person name="Young S.K."/>
            <person name="Zeng Q."/>
            <person name="Gargeya S."/>
            <person name="Fitzgerald M."/>
            <person name="Haas B."/>
            <person name="Abouelleil A."/>
            <person name="Alvarado L."/>
            <person name="Arachchi H.M."/>
            <person name="Berlin A."/>
            <person name="Chapman S.B."/>
            <person name="Gearin G."/>
            <person name="Goldberg J."/>
            <person name="Griggs A."/>
            <person name="Gujja S."/>
            <person name="Hansen M."/>
            <person name="Heiman D."/>
            <person name="Howarth C."/>
            <person name="Larimer J."/>
            <person name="Lui A."/>
            <person name="MacDonald P.J.P."/>
            <person name="McCowen C."/>
            <person name="Montmayeur A."/>
            <person name="Murphy C."/>
            <person name="Neiman D."/>
            <person name="Pearson M."/>
            <person name="Priest M."/>
            <person name="Roberts A."/>
            <person name="Saif S."/>
            <person name="Shea T."/>
            <person name="Sisk P."/>
            <person name="Stolte C."/>
            <person name="Sykes S."/>
            <person name="Wortman J."/>
            <person name="Nusbaum C."/>
            <person name="Birren B."/>
        </authorList>
    </citation>
    <scope>NUCLEOTIDE SEQUENCE [LARGE SCALE GENOMIC DNA]</scope>
    <source>
        <strain evidence="1 2">ATCC 38327</strain>
    </source>
</reference>
<dbReference type="VEuPathDB" id="FungiDB:AMAG_20611"/>
<keyword evidence="2" id="KW-1185">Reference proteome</keyword>
<accession>A0A0L0TDE6</accession>
<dbReference type="AlphaFoldDB" id="A0A0L0TDE6"/>
<dbReference type="EMBL" id="GG745381">
    <property type="protein sequence ID" value="KNE72579.1"/>
    <property type="molecule type" value="Genomic_DNA"/>
</dbReference>
<organism evidence="1 2">
    <name type="scientific">Allomyces macrogynus (strain ATCC 38327)</name>
    <name type="common">Allomyces javanicus var. macrogynus</name>
    <dbReference type="NCBI Taxonomy" id="578462"/>
    <lineage>
        <taxon>Eukaryota</taxon>
        <taxon>Fungi</taxon>
        <taxon>Fungi incertae sedis</taxon>
        <taxon>Blastocladiomycota</taxon>
        <taxon>Blastocladiomycetes</taxon>
        <taxon>Blastocladiales</taxon>
        <taxon>Blastocladiaceae</taxon>
        <taxon>Allomyces</taxon>
    </lineage>
</organism>
<evidence type="ECO:0000313" key="1">
    <source>
        <dbReference type="EMBL" id="KNE72579.1"/>
    </source>
</evidence>
<gene>
    <name evidence="1" type="ORF">AMAG_20611</name>
</gene>
<dbReference type="Proteomes" id="UP000054350">
    <property type="component" value="Unassembled WGS sequence"/>
</dbReference>